<dbReference type="Gene3D" id="1.10.287.470">
    <property type="entry name" value="Helix hairpin bin"/>
    <property type="match status" value="2"/>
</dbReference>
<dbReference type="InterPro" id="IPR058792">
    <property type="entry name" value="Beta-barrel_RND_2"/>
</dbReference>
<keyword evidence="11" id="KW-1185">Reference proteome</keyword>
<feature type="transmembrane region" description="Helical" evidence="7">
    <location>
        <begin position="28"/>
        <end position="48"/>
    </location>
</feature>
<keyword evidence="4 7" id="KW-0472">Membrane</keyword>
<evidence type="ECO:0000256" key="5">
    <source>
        <dbReference type="SAM" id="Coils"/>
    </source>
</evidence>
<organism evidence="10 11">
    <name type="scientific">Chitinophaga arvensicola</name>
    <dbReference type="NCBI Taxonomy" id="29529"/>
    <lineage>
        <taxon>Bacteria</taxon>
        <taxon>Pseudomonadati</taxon>
        <taxon>Bacteroidota</taxon>
        <taxon>Chitinophagia</taxon>
        <taxon>Chitinophagales</taxon>
        <taxon>Chitinophagaceae</taxon>
        <taxon>Chitinophaga</taxon>
    </lineage>
</organism>
<feature type="domain" description="CusB-like beta-barrel" evidence="9">
    <location>
        <begin position="281"/>
        <end position="371"/>
    </location>
</feature>
<dbReference type="InterPro" id="IPR050739">
    <property type="entry name" value="MFP"/>
</dbReference>
<comment type="subcellular location">
    <subcellularLocation>
        <location evidence="1">Membrane</location>
        <topology evidence="1">Single-pass membrane protein</topology>
    </subcellularLocation>
</comment>
<evidence type="ECO:0000259" key="9">
    <source>
        <dbReference type="Pfam" id="PF25954"/>
    </source>
</evidence>
<dbReference type="PRINTS" id="PR01490">
    <property type="entry name" value="RTXTOXIND"/>
</dbReference>
<evidence type="ECO:0000256" key="4">
    <source>
        <dbReference type="ARBA" id="ARBA00023136"/>
    </source>
</evidence>
<feature type="domain" description="Multidrug resistance protein MdtA-like barrel-sandwich hybrid" evidence="8">
    <location>
        <begin position="67"/>
        <end position="276"/>
    </location>
</feature>
<keyword evidence="5" id="KW-0175">Coiled coil</keyword>
<dbReference type="Pfam" id="PF25954">
    <property type="entry name" value="Beta-barrel_RND_2"/>
    <property type="match status" value="1"/>
</dbReference>
<evidence type="ECO:0000256" key="7">
    <source>
        <dbReference type="SAM" id="Phobius"/>
    </source>
</evidence>
<keyword evidence="3 7" id="KW-1133">Transmembrane helix</keyword>
<protein>
    <submittedName>
        <fullName evidence="10">Membrane fusion protein, multidrug efflux system</fullName>
    </submittedName>
</protein>
<feature type="compositionally biased region" description="Polar residues" evidence="6">
    <location>
        <begin position="1"/>
        <end position="18"/>
    </location>
</feature>
<evidence type="ECO:0000256" key="2">
    <source>
        <dbReference type="ARBA" id="ARBA00022692"/>
    </source>
</evidence>
<dbReference type="InterPro" id="IPR058625">
    <property type="entry name" value="MdtA-like_BSH"/>
</dbReference>
<feature type="coiled-coil region" evidence="5">
    <location>
        <begin position="178"/>
        <end position="205"/>
    </location>
</feature>
<evidence type="ECO:0000259" key="8">
    <source>
        <dbReference type="Pfam" id="PF25917"/>
    </source>
</evidence>
<dbReference type="PANTHER" id="PTHR30386">
    <property type="entry name" value="MEMBRANE FUSION SUBUNIT OF EMRAB-TOLC MULTIDRUG EFFLUX PUMP"/>
    <property type="match status" value="1"/>
</dbReference>
<evidence type="ECO:0000256" key="6">
    <source>
        <dbReference type="SAM" id="MobiDB-lite"/>
    </source>
</evidence>
<dbReference type="Gene3D" id="2.40.50.100">
    <property type="match status" value="1"/>
</dbReference>
<reference evidence="11" key="1">
    <citation type="submission" date="2016-10" db="EMBL/GenBank/DDBJ databases">
        <authorList>
            <person name="Varghese N."/>
            <person name="Submissions S."/>
        </authorList>
    </citation>
    <scope>NUCLEOTIDE SEQUENCE [LARGE SCALE GENOMIC DNA]</scope>
    <source>
        <strain evidence="11">DSM 3695</strain>
    </source>
</reference>
<feature type="region of interest" description="Disordered" evidence="6">
    <location>
        <begin position="1"/>
        <end position="20"/>
    </location>
</feature>
<dbReference type="AlphaFoldDB" id="A0A1I0S8X3"/>
<dbReference type="SUPFAM" id="SSF111369">
    <property type="entry name" value="HlyD-like secretion proteins"/>
    <property type="match status" value="2"/>
</dbReference>
<gene>
    <name evidence="10" type="ORF">SAMN04488122_4914</name>
</gene>
<evidence type="ECO:0000313" key="11">
    <source>
        <dbReference type="Proteomes" id="UP000199310"/>
    </source>
</evidence>
<dbReference type="Pfam" id="PF25917">
    <property type="entry name" value="BSH_RND"/>
    <property type="match status" value="1"/>
</dbReference>
<sequence>METQTQTKPTNNINMQETTEPKKKSKGFVIVLAVLVLGGGAFGITKYIHGQHHEETDNAQIDANVSPVIPRVSGYVKEVRVRDNQIVKKGDTLVILDDRDLAIKVQQAENALYAAQANLGAAEATTVAAEAGISTAQAQINTIDAQIAAAKVNLWRASQDYDRYANLIKDHSITQQEFEQASAAKQTAERQLDVLASQKAAASRQTHVVTSQSGATSKQINVANAGIKQRQTDVEDAKLNQSYTVITAPEDGALSKIFVQPGQFVTAGQSLFSVVLSTTPWVVANFKETQLDKMKLGQKVTVHIDAYPEKGLEGKVTSFSPATGSKMALLPADNASGNFVKVVQRLPVKIEFDNPNDELVKQLRPGMNVLVDVHLN</sequence>
<dbReference type="Proteomes" id="UP000199310">
    <property type="component" value="Unassembled WGS sequence"/>
</dbReference>
<evidence type="ECO:0000256" key="1">
    <source>
        <dbReference type="ARBA" id="ARBA00004167"/>
    </source>
</evidence>
<dbReference type="PANTHER" id="PTHR30386:SF26">
    <property type="entry name" value="TRANSPORT PROTEIN COMB"/>
    <property type="match status" value="1"/>
</dbReference>
<proteinExistence type="predicted"/>
<dbReference type="GO" id="GO:0016020">
    <property type="term" value="C:membrane"/>
    <property type="evidence" value="ECO:0007669"/>
    <property type="project" value="UniProtKB-SubCell"/>
</dbReference>
<dbReference type="Gene3D" id="2.40.30.170">
    <property type="match status" value="1"/>
</dbReference>
<accession>A0A1I0S8X3</accession>
<evidence type="ECO:0000256" key="3">
    <source>
        <dbReference type="ARBA" id="ARBA00022989"/>
    </source>
</evidence>
<keyword evidence="2 7" id="KW-0812">Transmembrane</keyword>
<dbReference type="GO" id="GO:0055085">
    <property type="term" value="P:transmembrane transport"/>
    <property type="evidence" value="ECO:0007669"/>
    <property type="project" value="InterPro"/>
</dbReference>
<dbReference type="STRING" id="29529.SAMN04488122_4914"/>
<evidence type="ECO:0000313" key="10">
    <source>
        <dbReference type="EMBL" id="SEW52536.1"/>
    </source>
</evidence>
<dbReference type="EMBL" id="FOJG01000002">
    <property type="protein sequence ID" value="SEW52536.1"/>
    <property type="molecule type" value="Genomic_DNA"/>
</dbReference>
<name>A0A1I0S8X3_9BACT</name>